<evidence type="ECO:0000256" key="7">
    <source>
        <dbReference type="ARBA" id="ARBA00031921"/>
    </source>
</evidence>
<evidence type="ECO:0000256" key="3">
    <source>
        <dbReference type="ARBA" id="ARBA00012909"/>
    </source>
</evidence>
<dbReference type="SUPFAM" id="SSF51621">
    <property type="entry name" value="Phosphoenolpyruvate/pyruvate domain"/>
    <property type="match status" value="1"/>
</dbReference>
<organism evidence="8 9">
    <name type="scientific">Mycolicibacterium arabiense</name>
    <dbReference type="NCBI Taxonomy" id="1286181"/>
    <lineage>
        <taxon>Bacteria</taxon>
        <taxon>Bacillati</taxon>
        <taxon>Actinomycetota</taxon>
        <taxon>Actinomycetes</taxon>
        <taxon>Mycobacteriales</taxon>
        <taxon>Mycobacteriaceae</taxon>
        <taxon>Mycolicibacterium</taxon>
    </lineage>
</organism>
<dbReference type="InterPro" id="IPR040442">
    <property type="entry name" value="Pyrv_kinase-like_dom_sf"/>
</dbReference>
<dbReference type="KEGG" id="marz:MARA_23120"/>
<dbReference type="GO" id="GO:0004451">
    <property type="term" value="F:isocitrate lyase activity"/>
    <property type="evidence" value="ECO:0007669"/>
    <property type="project" value="UniProtKB-EC"/>
</dbReference>
<comment type="catalytic activity">
    <reaction evidence="5">
        <text>D-threo-isocitrate = glyoxylate + succinate</text>
        <dbReference type="Rhea" id="RHEA:13245"/>
        <dbReference type="ChEBI" id="CHEBI:15562"/>
        <dbReference type="ChEBI" id="CHEBI:30031"/>
        <dbReference type="ChEBI" id="CHEBI:36655"/>
        <dbReference type="EC" id="4.1.3.1"/>
    </reaction>
</comment>
<evidence type="ECO:0000256" key="5">
    <source>
        <dbReference type="ARBA" id="ARBA00023531"/>
    </source>
</evidence>
<name>A0A7I7RW43_9MYCO</name>
<gene>
    <name evidence="8" type="primary">aceA_1</name>
    <name evidence="8" type="ORF">MARA_23120</name>
</gene>
<evidence type="ECO:0000256" key="2">
    <source>
        <dbReference type="ARBA" id="ARBA00005704"/>
    </source>
</evidence>
<dbReference type="AlphaFoldDB" id="A0A7I7RW43"/>
<sequence>MLSEERTMSITEADAPVHGPIEQDVNDTQQYFDGPRFDGIIRLYSARQVAEQRGTIPVDYTVAREAAAAFYDRLRELFAAKKSITTFGPYSPGQAVTIKRMGIEGIYLGGWATSAKGSLDEDPGPDLASYPLSQVPDEAAGLVRALLTADRNQQYLRLKMTEAERAVTPAVDYRPFIIADADTGHGGDPHVRNLIRRFVEAGVPGYHIEDQRPGTKKCGHQGGKVLVPSDEQIKRLNTARFQLDIMRVPGIIVARTDAEAASLIDSRADERDQPFLLGVTNLKIPPYKSCFLAMVRTFYDAGLTELNGHLLYALPDGEYAAADAWLQRHGVAQTVSDAVASWRNDPTARSVDELFDDVESQFVDVWQVDAGLQTYGEAVGELLEFREREGEPHDMTAKEWRRFAERASLYAAREKARELGVDAPWDCERAKTPEGYYQVRGGIPYAIAKSLAAAPFADILWMETKTADLEDARQFADAIHSVYPDKMLAYNLSPSFNWDTTGMTDDQMRAFPEEIGKMGFVFNFMTYGGHQIDGVAAEEFAGALRQDGMLALARLQRKMRLVESPYRTPQTLVGGPRSDAALAASSGRTATTKSMGKGSTQHQHLVQTEVPKKLLQDWLAMWGEYYELGEKFRIQFRPLRPGGEVLELGIYGKRGDDEEKLANVLVDPIKDRNGRSILTVRDQNTFDERLRQKRLMTLIHLWLIHRFKADAVYYVTPTEDNVYQTQKMKSHGIFRDVHQDVGEIVVADVNHERIDELLASDGRALQRLIRKEG</sequence>
<dbReference type="Proteomes" id="UP000467428">
    <property type="component" value="Chromosome"/>
</dbReference>
<dbReference type="EMBL" id="AP022593">
    <property type="protein sequence ID" value="BBY48844.1"/>
    <property type="molecule type" value="Genomic_DNA"/>
</dbReference>
<evidence type="ECO:0000256" key="1">
    <source>
        <dbReference type="ARBA" id="ARBA00001946"/>
    </source>
</evidence>
<dbReference type="InterPro" id="IPR018523">
    <property type="entry name" value="Isocitrate_lyase_ph_CS"/>
</dbReference>
<evidence type="ECO:0000313" key="8">
    <source>
        <dbReference type="EMBL" id="BBY48844.1"/>
    </source>
</evidence>
<dbReference type="Gene3D" id="3.20.20.60">
    <property type="entry name" value="Phosphoenolpyruvate-binding domains"/>
    <property type="match status" value="2"/>
</dbReference>
<comment type="similarity">
    <text evidence="2">Belongs to the isocitrate lyase/PEP mutase superfamily. Isocitrate lyase family.</text>
</comment>
<dbReference type="CDD" id="cd00377">
    <property type="entry name" value="ICL_PEPM"/>
    <property type="match status" value="1"/>
</dbReference>
<evidence type="ECO:0000313" key="9">
    <source>
        <dbReference type="Proteomes" id="UP000467428"/>
    </source>
</evidence>
<protein>
    <recommendedName>
        <fullName evidence="3">isocitrate lyase</fullName>
        <ecNumber evidence="3">4.1.3.1</ecNumber>
    </recommendedName>
    <alternativeName>
        <fullName evidence="6">Isocitrase</fullName>
    </alternativeName>
    <alternativeName>
        <fullName evidence="7">Isocitratase</fullName>
    </alternativeName>
</protein>
<dbReference type="GO" id="GO:0019752">
    <property type="term" value="P:carboxylic acid metabolic process"/>
    <property type="evidence" value="ECO:0007669"/>
    <property type="project" value="InterPro"/>
</dbReference>
<accession>A0A7I7RW43</accession>
<dbReference type="InterPro" id="IPR006254">
    <property type="entry name" value="Isocitrate_lyase"/>
</dbReference>
<dbReference type="InterPro" id="IPR039556">
    <property type="entry name" value="ICL/PEPM"/>
</dbReference>
<dbReference type="EC" id="4.1.3.1" evidence="3"/>
<keyword evidence="4 8" id="KW-0456">Lyase</keyword>
<geneLocation type="plasmid" evidence="9">
    <name>pjcm18538 dna</name>
</geneLocation>
<reference evidence="8 9" key="1">
    <citation type="journal article" date="2019" name="Emerg. Microbes Infect.">
        <title>Comprehensive subspecies identification of 175 nontuberculous mycobacteria species based on 7547 genomic profiles.</title>
        <authorList>
            <person name="Matsumoto Y."/>
            <person name="Kinjo T."/>
            <person name="Motooka D."/>
            <person name="Nabeya D."/>
            <person name="Jung N."/>
            <person name="Uechi K."/>
            <person name="Horii T."/>
            <person name="Iida T."/>
            <person name="Fujita J."/>
            <person name="Nakamura S."/>
        </authorList>
    </citation>
    <scope>NUCLEOTIDE SEQUENCE [LARGE SCALE GENOMIC DNA]</scope>
    <source>
        <strain evidence="8 9">JCM 18538</strain>
    </source>
</reference>
<dbReference type="FunFam" id="3.20.20.60:FF:000024">
    <property type="entry name" value="Isocitrate lyase"/>
    <property type="match status" value="1"/>
</dbReference>
<evidence type="ECO:0000256" key="6">
    <source>
        <dbReference type="ARBA" id="ARBA00031022"/>
    </source>
</evidence>
<dbReference type="PANTHER" id="PTHR21631">
    <property type="entry name" value="ISOCITRATE LYASE/MALATE SYNTHASE"/>
    <property type="match status" value="1"/>
</dbReference>
<keyword evidence="9" id="KW-1185">Reference proteome</keyword>
<proteinExistence type="inferred from homology"/>
<comment type="cofactor">
    <cofactor evidence="1">
        <name>Mg(2+)</name>
        <dbReference type="ChEBI" id="CHEBI:18420"/>
    </cofactor>
</comment>
<evidence type="ECO:0000256" key="4">
    <source>
        <dbReference type="ARBA" id="ARBA00023239"/>
    </source>
</evidence>
<dbReference type="Pfam" id="PF00463">
    <property type="entry name" value="ICL"/>
    <property type="match status" value="2"/>
</dbReference>
<dbReference type="PANTHER" id="PTHR21631:SF3">
    <property type="entry name" value="BIFUNCTIONAL GLYOXYLATE CYCLE PROTEIN"/>
    <property type="match status" value="1"/>
</dbReference>
<dbReference type="InterPro" id="IPR015813">
    <property type="entry name" value="Pyrv/PenolPyrv_kinase-like_dom"/>
</dbReference>
<dbReference type="PROSITE" id="PS00161">
    <property type="entry name" value="ISOCITRATE_LYASE"/>
    <property type="match status" value="1"/>
</dbReference>